<evidence type="ECO:0000313" key="2">
    <source>
        <dbReference type="Proteomes" id="UP001556692"/>
    </source>
</evidence>
<dbReference type="Proteomes" id="UP001556692">
    <property type="component" value="Unassembled WGS sequence"/>
</dbReference>
<dbReference type="EMBL" id="JBDPGJ010000001">
    <property type="protein sequence ID" value="MEX0404454.1"/>
    <property type="molecule type" value="Genomic_DNA"/>
</dbReference>
<protein>
    <submittedName>
        <fullName evidence="1">Uncharacterized protein</fullName>
    </submittedName>
</protein>
<reference evidence="1 2" key="1">
    <citation type="submission" date="2024-05" db="EMBL/GenBank/DDBJ databases">
        <authorList>
            <person name="Jiang F."/>
        </authorList>
    </citation>
    <scope>NUCLEOTIDE SEQUENCE [LARGE SCALE GENOMIC DNA]</scope>
    <source>
        <strain evidence="1 2">LZ166</strain>
    </source>
</reference>
<comment type="caution">
    <text evidence="1">The sequence shown here is derived from an EMBL/GenBank/DDBJ whole genome shotgun (WGS) entry which is preliminary data.</text>
</comment>
<evidence type="ECO:0000313" key="1">
    <source>
        <dbReference type="EMBL" id="MEX0404454.1"/>
    </source>
</evidence>
<sequence>MALTQEEIISIVGPVDRPTLAEIAATEASVEELREAAAWLANDEALVNEGRRLPGPRVATLIELLDEPVEER</sequence>
<dbReference type="RefSeq" id="WP_367952344.1">
    <property type="nucleotide sequence ID" value="NZ_JBDPGJ010000001.1"/>
</dbReference>
<accession>A0ABV3SEG8</accession>
<proteinExistence type="predicted"/>
<organism evidence="1 2">
    <name type="scientific">Aquibium pacificus</name>
    <dbReference type="NCBI Taxonomy" id="3153579"/>
    <lineage>
        <taxon>Bacteria</taxon>
        <taxon>Pseudomonadati</taxon>
        <taxon>Pseudomonadota</taxon>
        <taxon>Alphaproteobacteria</taxon>
        <taxon>Hyphomicrobiales</taxon>
        <taxon>Phyllobacteriaceae</taxon>
        <taxon>Aquibium</taxon>
    </lineage>
</organism>
<name>A0ABV3SEG8_9HYPH</name>
<gene>
    <name evidence="1" type="ORF">ABGN05_02125</name>
</gene>
<keyword evidence="2" id="KW-1185">Reference proteome</keyword>